<feature type="domain" description="AAA+ ATPase" evidence="3">
    <location>
        <begin position="163"/>
        <end position="303"/>
    </location>
</feature>
<keyword evidence="2" id="KW-0067">ATP-binding</keyword>
<gene>
    <name evidence="4" type="ORF">EDC14_1009107</name>
</gene>
<dbReference type="Pfam" id="PF19568">
    <property type="entry name" value="Spore_III_AA"/>
    <property type="match status" value="1"/>
</dbReference>
<evidence type="ECO:0000259" key="3">
    <source>
        <dbReference type="SMART" id="SM00382"/>
    </source>
</evidence>
<dbReference type="PANTHER" id="PTHR20953:SF3">
    <property type="entry name" value="P-LOOP CONTAINING NUCLEOSIDE TRIPHOSPHATE HYDROLASES SUPERFAMILY PROTEIN"/>
    <property type="match status" value="1"/>
</dbReference>
<dbReference type="OrthoDB" id="9768243at2"/>
<dbReference type="Gene3D" id="3.40.50.300">
    <property type="entry name" value="P-loop containing nucleotide triphosphate hydrolases"/>
    <property type="match status" value="1"/>
</dbReference>
<dbReference type="EMBL" id="SLUN01000009">
    <property type="protein sequence ID" value="TCL70789.1"/>
    <property type="molecule type" value="Genomic_DNA"/>
</dbReference>
<keyword evidence="1" id="KW-0547">Nucleotide-binding</keyword>
<dbReference type="AlphaFoldDB" id="A0A4R1RWD8"/>
<organism evidence="4 5">
    <name type="scientific">Hydrogenispora ethanolica</name>
    <dbReference type="NCBI Taxonomy" id="1082276"/>
    <lineage>
        <taxon>Bacteria</taxon>
        <taxon>Bacillati</taxon>
        <taxon>Bacillota</taxon>
        <taxon>Hydrogenispora</taxon>
    </lineage>
</organism>
<dbReference type="NCBIfam" id="TIGR02858">
    <property type="entry name" value="spore_III_AA"/>
    <property type="match status" value="1"/>
</dbReference>
<dbReference type="RefSeq" id="WP_132014061.1">
    <property type="nucleotide sequence ID" value="NZ_SLUN01000009.1"/>
</dbReference>
<dbReference type="InterPro" id="IPR045735">
    <property type="entry name" value="Spore_III_AA_AAA+_ATPase"/>
</dbReference>
<dbReference type="InterPro" id="IPR027417">
    <property type="entry name" value="P-loop_NTPase"/>
</dbReference>
<dbReference type="PANTHER" id="PTHR20953">
    <property type="entry name" value="KINASE-RELATED"/>
    <property type="match status" value="1"/>
</dbReference>
<reference evidence="4 5" key="1">
    <citation type="submission" date="2019-03" db="EMBL/GenBank/DDBJ databases">
        <title>Genomic Encyclopedia of Type Strains, Phase IV (KMG-IV): sequencing the most valuable type-strain genomes for metagenomic binning, comparative biology and taxonomic classification.</title>
        <authorList>
            <person name="Goeker M."/>
        </authorList>
    </citation>
    <scope>NUCLEOTIDE SEQUENCE [LARGE SCALE GENOMIC DNA]</scope>
    <source>
        <strain evidence="4 5">LX-B</strain>
    </source>
</reference>
<evidence type="ECO:0000313" key="4">
    <source>
        <dbReference type="EMBL" id="TCL70789.1"/>
    </source>
</evidence>
<comment type="caution">
    <text evidence="4">The sequence shown here is derived from an EMBL/GenBank/DDBJ whole genome shotgun (WGS) entry which is preliminary data.</text>
</comment>
<accession>A0A4R1RWD8</accession>
<evidence type="ECO:0000313" key="5">
    <source>
        <dbReference type="Proteomes" id="UP000295008"/>
    </source>
</evidence>
<dbReference type="GO" id="GO:0005524">
    <property type="term" value="F:ATP binding"/>
    <property type="evidence" value="ECO:0007669"/>
    <property type="project" value="UniProtKB-KW"/>
</dbReference>
<dbReference type="Proteomes" id="UP000295008">
    <property type="component" value="Unassembled WGS sequence"/>
</dbReference>
<dbReference type="SMART" id="SM00382">
    <property type="entry name" value="AAA"/>
    <property type="match status" value="1"/>
</dbReference>
<dbReference type="InterPro" id="IPR003593">
    <property type="entry name" value="AAA+_ATPase"/>
</dbReference>
<dbReference type="SUPFAM" id="SSF52540">
    <property type="entry name" value="P-loop containing nucleoside triphosphate hydrolases"/>
    <property type="match status" value="1"/>
</dbReference>
<proteinExistence type="predicted"/>
<dbReference type="InterPro" id="IPR014217">
    <property type="entry name" value="Spore_III_AA"/>
</dbReference>
<evidence type="ECO:0000256" key="1">
    <source>
        <dbReference type="ARBA" id="ARBA00022741"/>
    </source>
</evidence>
<sequence>MADKQPIPREQHGSSWPEIIRFFHSDLRNRLAKLPLPFRSEIIEIRCRVNRPVELNCGKRHVFLTEDGGVTDDFREAGVMSIDELRKLISALTTGSYYALEAEIAQGYIGLPGGHRVGFTGRVVQNAGKIQTIQHISSVNFRIARRVAGIARPLLPLLWKDGRFLKTLIISPPAAGKTTLLREIIREFSYGVSQLNIPGHHIGVVDERSELAGSYLGVPQLDLGPRSDILDACPKEEGVYLLLRSMNPQIIATDEVGREKDQQIIADIINAGVSFITTAHARNLTEAMFRPGLRRILENGSIERLITLSNRFGPGTLESVKAGAAGPELWLQSQNGGEHRD</sequence>
<evidence type="ECO:0000256" key="2">
    <source>
        <dbReference type="ARBA" id="ARBA00022840"/>
    </source>
</evidence>
<name>A0A4R1RWD8_HYDET</name>
<protein>
    <submittedName>
        <fullName evidence="4">Stage III sporulation protein AA</fullName>
    </submittedName>
</protein>
<keyword evidence="5" id="KW-1185">Reference proteome</keyword>